<keyword evidence="1" id="KW-0812">Transmembrane</keyword>
<dbReference type="EMBL" id="CAUYUJ010000365">
    <property type="protein sequence ID" value="CAK0790140.1"/>
    <property type="molecule type" value="Genomic_DNA"/>
</dbReference>
<reference evidence="2" key="1">
    <citation type="submission" date="2023-10" db="EMBL/GenBank/DDBJ databases">
        <authorList>
            <person name="Chen Y."/>
            <person name="Shah S."/>
            <person name="Dougan E. K."/>
            <person name="Thang M."/>
            <person name="Chan C."/>
        </authorList>
    </citation>
    <scope>NUCLEOTIDE SEQUENCE [LARGE SCALE GENOMIC DNA]</scope>
</reference>
<evidence type="ECO:0000256" key="1">
    <source>
        <dbReference type="SAM" id="Phobius"/>
    </source>
</evidence>
<sequence length="319" mass="36325">DIAFAPESTHHDQRLAQVLQAPSKNPFFTPLVPMRDKATEERRLIPFPMNLPRDQYAESFHEDPSQFNPGNYPAENIPPTLKTHEDGDVHDVHELKDVPIPARLTFFDIGINMGLNLLCPLFSIIGFVCEMIHLDCMRILGLGVAQWLVGSIFFLLIRENFAQSMLVRAKGRRKANLMHLRRRMKSFYATNPRTSSTGNNRSRIGKITMAMIKNGRLSSKAAETRHLLPLAKISLTENQHLLSRNDVLLKQACDEHCKVHDVMQFEPRQMSADGIERAQRSALRLLQFWKSRGGGLVFKHRVAAHLIFNAEKLGNPLCY</sequence>
<keyword evidence="3" id="KW-1185">Reference proteome</keyword>
<comment type="caution">
    <text evidence="2">The sequence shown here is derived from an EMBL/GenBank/DDBJ whole genome shotgun (WGS) entry which is preliminary data.</text>
</comment>
<organism evidence="2 3">
    <name type="scientific">Prorocentrum cordatum</name>
    <dbReference type="NCBI Taxonomy" id="2364126"/>
    <lineage>
        <taxon>Eukaryota</taxon>
        <taxon>Sar</taxon>
        <taxon>Alveolata</taxon>
        <taxon>Dinophyceae</taxon>
        <taxon>Prorocentrales</taxon>
        <taxon>Prorocentraceae</taxon>
        <taxon>Prorocentrum</taxon>
    </lineage>
</organism>
<keyword evidence="1" id="KW-1133">Transmembrane helix</keyword>
<feature type="transmembrane region" description="Helical" evidence="1">
    <location>
        <begin position="139"/>
        <end position="157"/>
    </location>
</feature>
<gene>
    <name evidence="2" type="ORF">PCOR1329_LOCUS1499</name>
</gene>
<protein>
    <submittedName>
        <fullName evidence="2">Uncharacterized protein</fullName>
    </submittedName>
</protein>
<feature type="transmembrane region" description="Helical" evidence="1">
    <location>
        <begin position="113"/>
        <end position="133"/>
    </location>
</feature>
<evidence type="ECO:0000313" key="3">
    <source>
        <dbReference type="Proteomes" id="UP001189429"/>
    </source>
</evidence>
<evidence type="ECO:0000313" key="2">
    <source>
        <dbReference type="EMBL" id="CAK0790140.1"/>
    </source>
</evidence>
<accession>A0ABN9PBC3</accession>
<feature type="non-terminal residue" evidence="2">
    <location>
        <position position="319"/>
    </location>
</feature>
<proteinExistence type="predicted"/>
<dbReference type="Proteomes" id="UP001189429">
    <property type="component" value="Unassembled WGS sequence"/>
</dbReference>
<keyword evidence="1" id="KW-0472">Membrane</keyword>
<feature type="non-terminal residue" evidence="2">
    <location>
        <position position="1"/>
    </location>
</feature>
<name>A0ABN9PBC3_9DINO</name>